<feature type="region of interest" description="Disordered" evidence="1">
    <location>
        <begin position="29"/>
        <end position="66"/>
    </location>
</feature>
<proteinExistence type="predicted"/>
<evidence type="ECO:0000313" key="3">
    <source>
        <dbReference type="Proteomes" id="UP000325081"/>
    </source>
</evidence>
<dbReference type="PANTHER" id="PTHR31343">
    <property type="entry name" value="T15D22.8"/>
    <property type="match status" value="1"/>
</dbReference>
<dbReference type="PANTHER" id="PTHR31343:SF42">
    <property type="entry name" value="T15D22.8"/>
    <property type="match status" value="1"/>
</dbReference>
<reference evidence="3" key="1">
    <citation type="journal article" date="2019" name="Curr. Biol.">
        <title>Genome Sequence of Striga asiatica Provides Insight into the Evolution of Plant Parasitism.</title>
        <authorList>
            <person name="Yoshida S."/>
            <person name="Kim S."/>
            <person name="Wafula E.K."/>
            <person name="Tanskanen J."/>
            <person name="Kim Y.M."/>
            <person name="Honaas L."/>
            <person name="Yang Z."/>
            <person name="Spallek T."/>
            <person name="Conn C.E."/>
            <person name="Ichihashi Y."/>
            <person name="Cheong K."/>
            <person name="Cui S."/>
            <person name="Der J.P."/>
            <person name="Gundlach H."/>
            <person name="Jiao Y."/>
            <person name="Hori C."/>
            <person name="Ishida J.K."/>
            <person name="Kasahara H."/>
            <person name="Kiba T."/>
            <person name="Kim M.S."/>
            <person name="Koo N."/>
            <person name="Laohavisit A."/>
            <person name="Lee Y.H."/>
            <person name="Lumba S."/>
            <person name="McCourt P."/>
            <person name="Mortimer J.C."/>
            <person name="Mutuku J.M."/>
            <person name="Nomura T."/>
            <person name="Sasaki-Sekimoto Y."/>
            <person name="Seto Y."/>
            <person name="Wang Y."/>
            <person name="Wakatake T."/>
            <person name="Sakakibara H."/>
            <person name="Demura T."/>
            <person name="Yamaguchi S."/>
            <person name="Yoneyama K."/>
            <person name="Manabe R.I."/>
            <person name="Nelson D.C."/>
            <person name="Schulman A.H."/>
            <person name="Timko M.P."/>
            <person name="dePamphilis C.W."/>
            <person name="Choi D."/>
            <person name="Shirasu K."/>
        </authorList>
    </citation>
    <scope>NUCLEOTIDE SEQUENCE [LARGE SCALE GENOMIC DNA]</scope>
    <source>
        <strain evidence="3">cv. UVA1</strain>
    </source>
</reference>
<dbReference type="AlphaFoldDB" id="A0A5A7PAK3"/>
<evidence type="ECO:0000256" key="1">
    <source>
        <dbReference type="SAM" id="MobiDB-lite"/>
    </source>
</evidence>
<gene>
    <name evidence="2" type="ORF">STAS_05805</name>
</gene>
<sequence length="411" mass="45879">MLGAGLEFGSMNGGDRFYSVARARLSQEQLRRAQRDDVSNRSRSVPDEMAPEKLKSEIPASPPVSESSPLCNLERFLESVTPSVPAQYLSKMKARSWRTCDSEFQPFFVLSDLWESFKEWSAYGVGVPLILNGLDGVVQYYVPYLSGIQLYADRSKSTAKLRRLGEESDGEYFRDSSSEGSSDSDQEKVGLNYTREQLMSLQEGFSSDEGEYGSSQGTLLFEYLERDPPYSLNFPELKTLRSCDLLPSSWISVAWYPIYRIPTGPTLRDLDACFLTFHSLHTPMTGSETMNPPIVKYPNAGDGVAHISLPVFGLASYKYKVSIWTPNTGYERQLANTLSQAASNWLSLLQCLSAEGGSLMVQTYVRLAHDFGRINKINKFILSCGPSRNYKNLGRIVDRSGDIVGGPVQEK</sequence>
<name>A0A5A7PAK3_STRAF</name>
<keyword evidence="3" id="KW-1185">Reference proteome</keyword>
<dbReference type="EMBL" id="BKCP01004294">
    <property type="protein sequence ID" value="GER29903.1"/>
    <property type="molecule type" value="Genomic_DNA"/>
</dbReference>
<accession>A0A5A7PAK3</accession>
<evidence type="ECO:0000313" key="2">
    <source>
        <dbReference type="EMBL" id="GER29903.1"/>
    </source>
</evidence>
<dbReference type="OrthoDB" id="784906at2759"/>
<dbReference type="Pfam" id="PF05623">
    <property type="entry name" value="DUF789"/>
    <property type="match status" value="1"/>
</dbReference>
<protein>
    <submittedName>
        <fullName evidence="2">Uncharacterized protein</fullName>
    </submittedName>
</protein>
<comment type="caution">
    <text evidence="2">The sequence shown here is derived from an EMBL/GenBank/DDBJ whole genome shotgun (WGS) entry which is preliminary data.</text>
</comment>
<dbReference type="Proteomes" id="UP000325081">
    <property type="component" value="Unassembled WGS sequence"/>
</dbReference>
<organism evidence="2 3">
    <name type="scientific">Striga asiatica</name>
    <name type="common">Asiatic witchweed</name>
    <name type="synonym">Buchnera asiatica</name>
    <dbReference type="NCBI Taxonomy" id="4170"/>
    <lineage>
        <taxon>Eukaryota</taxon>
        <taxon>Viridiplantae</taxon>
        <taxon>Streptophyta</taxon>
        <taxon>Embryophyta</taxon>
        <taxon>Tracheophyta</taxon>
        <taxon>Spermatophyta</taxon>
        <taxon>Magnoliopsida</taxon>
        <taxon>eudicotyledons</taxon>
        <taxon>Gunneridae</taxon>
        <taxon>Pentapetalae</taxon>
        <taxon>asterids</taxon>
        <taxon>lamiids</taxon>
        <taxon>Lamiales</taxon>
        <taxon>Orobanchaceae</taxon>
        <taxon>Buchnereae</taxon>
        <taxon>Striga</taxon>
    </lineage>
</organism>
<dbReference type="InterPro" id="IPR008507">
    <property type="entry name" value="DUF789"/>
</dbReference>
<feature type="compositionally biased region" description="Basic and acidic residues" evidence="1">
    <location>
        <begin position="29"/>
        <end position="56"/>
    </location>
</feature>